<name>A0ACB8C3D2_DERSI</name>
<evidence type="ECO:0000313" key="1">
    <source>
        <dbReference type="EMBL" id="KAH7933320.1"/>
    </source>
</evidence>
<dbReference type="Proteomes" id="UP000821865">
    <property type="component" value="Chromosome 9"/>
</dbReference>
<reference evidence="1" key="1">
    <citation type="submission" date="2020-05" db="EMBL/GenBank/DDBJ databases">
        <title>Large-scale comparative analyses of tick genomes elucidate their genetic diversity and vector capacities.</title>
        <authorList>
            <person name="Jia N."/>
            <person name="Wang J."/>
            <person name="Shi W."/>
            <person name="Du L."/>
            <person name="Sun Y."/>
            <person name="Zhan W."/>
            <person name="Jiang J."/>
            <person name="Wang Q."/>
            <person name="Zhang B."/>
            <person name="Ji P."/>
            <person name="Sakyi L.B."/>
            <person name="Cui X."/>
            <person name="Yuan T."/>
            <person name="Jiang B."/>
            <person name="Yang W."/>
            <person name="Lam T.T.-Y."/>
            <person name="Chang Q."/>
            <person name="Ding S."/>
            <person name="Wang X."/>
            <person name="Zhu J."/>
            <person name="Ruan X."/>
            <person name="Zhao L."/>
            <person name="Wei J."/>
            <person name="Que T."/>
            <person name="Du C."/>
            <person name="Cheng J."/>
            <person name="Dai P."/>
            <person name="Han X."/>
            <person name="Huang E."/>
            <person name="Gao Y."/>
            <person name="Liu J."/>
            <person name="Shao H."/>
            <person name="Ye R."/>
            <person name="Li L."/>
            <person name="Wei W."/>
            <person name="Wang X."/>
            <person name="Wang C."/>
            <person name="Yang T."/>
            <person name="Huo Q."/>
            <person name="Li W."/>
            <person name="Guo W."/>
            <person name="Chen H."/>
            <person name="Zhou L."/>
            <person name="Ni X."/>
            <person name="Tian J."/>
            <person name="Zhou Y."/>
            <person name="Sheng Y."/>
            <person name="Liu T."/>
            <person name="Pan Y."/>
            <person name="Xia L."/>
            <person name="Li J."/>
            <person name="Zhao F."/>
            <person name="Cao W."/>
        </authorList>
    </citation>
    <scope>NUCLEOTIDE SEQUENCE</scope>
    <source>
        <strain evidence="1">Dsil-2018</strain>
    </source>
</reference>
<accession>A0ACB8C3D2</accession>
<proteinExistence type="predicted"/>
<sequence length="1114" mass="119121">MEESPEDKIVPPSQYSRKMEQATLSSTGNTSAISASAEHERLETSQAGEGSLTSSLGEQNEHGVGLENVDSTTNECVRQTSVTNPAPSDLGPAEKPTSTGRSKAALPTILITDCTQNQGHSNVKRKSSEFSGSDTKAGHFKCDNDSPEKAAVRGSCNPQKVPRKENQPGGKESGNALLQAPQAEHRRNTWPLAQQGHLRGKPKSAVATVRASRRQSARDESPLFDVGCDDKRSKDGSPGIRNRESTHNEGSGSGVKRRSSEFTTSDTGKDFLGVGADMPGTVSSQFLSPPKKPRRHSFSGRTEETERADYRTKSAARPAAEGNLSCPTEFLLLAKPTEDENSEKTITKQGTETSIGISSTQPVAETCSSTPGQGAHDSKATATTLDTAKLHDSTLAALLTAACSRVGTQFSGEQEARRTAPFLREKSKTSVISSCPELGGDESKPRETPFQRGISPCLTLPSVFVTAAADDEAQKSAGTGETAHTDSISPSASVVGEKPFCPLAGRDSLETAATPLAEANLSPDSQIVSLLLESPERVHAEDYTGALEYGRAAGISSKPSAPTSGAEVGGPEVAGAPVDDNSSVRISDPLHSRTRENLKAGEFAERQSGYDGSNLPAQSVAATSSSRKNVAGSSHISARTGQELVRSHPAPVSSLSGNTGDVISDNSTCLSAPQDTACMPPARTGAATAASGTEYQFSVTQVSPMLQNVQLPPVPASRSQHVPARCQSSDPRKSAARQESGYGERFSSAHSEAATSSSTPAVAKSSDTTVAAGHEFPRPCPTLVALLTGNTEKVNADDSTSTSGYRDTTQVTPVQPVAGQRLSTSTEQDAGTPQEASETLQPHQGAQAQHYERSQPIGMHQHADEHSSRASYHEDSAAGQPRNANYAQPYQLATMPFLRRARQIRLRSPPNMSFFNPHPTTSPIQRLQHPKGRKPSPITCRTLARRNTTLKTCNNSQLTSSLAFCIRKERSQHLLTKQPYALPQQGLSYLLKEPHRRLSLAHPTAPPILRRLQHPKAHKSSTVPCRTPAPQNRTMNARNHTLRINSLALCPHKEQALHLPTKQRDAPSQQGLSHMLKGHHRQLCRPHPTTPPILRPLQHRKVRKSSPITCRTQA</sequence>
<organism evidence="1 2">
    <name type="scientific">Dermacentor silvarum</name>
    <name type="common">Tick</name>
    <dbReference type="NCBI Taxonomy" id="543639"/>
    <lineage>
        <taxon>Eukaryota</taxon>
        <taxon>Metazoa</taxon>
        <taxon>Ecdysozoa</taxon>
        <taxon>Arthropoda</taxon>
        <taxon>Chelicerata</taxon>
        <taxon>Arachnida</taxon>
        <taxon>Acari</taxon>
        <taxon>Parasitiformes</taxon>
        <taxon>Ixodida</taxon>
        <taxon>Ixodoidea</taxon>
        <taxon>Ixodidae</taxon>
        <taxon>Rhipicephalinae</taxon>
        <taxon>Dermacentor</taxon>
    </lineage>
</organism>
<protein>
    <submittedName>
        <fullName evidence="1">Uncharacterized protein</fullName>
    </submittedName>
</protein>
<evidence type="ECO:0000313" key="2">
    <source>
        <dbReference type="Proteomes" id="UP000821865"/>
    </source>
</evidence>
<comment type="caution">
    <text evidence="1">The sequence shown here is derived from an EMBL/GenBank/DDBJ whole genome shotgun (WGS) entry which is preliminary data.</text>
</comment>
<keyword evidence="2" id="KW-1185">Reference proteome</keyword>
<gene>
    <name evidence="1" type="ORF">HPB49_011490</name>
</gene>
<dbReference type="EMBL" id="CM023478">
    <property type="protein sequence ID" value="KAH7933320.1"/>
    <property type="molecule type" value="Genomic_DNA"/>
</dbReference>